<organism evidence="2 3">
    <name type="scientific">Mugilogobius chulae</name>
    <name type="common">yellowstripe goby</name>
    <dbReference type="NCBI Taxonomy" id="88201"/>
    <lineage>
        <taxon>Eukaryota</taxon>
        <taxon>Metazoa</taxon>
        <taxon>Chordata</taxon>
        <taxon>Craniata</taxon>
        <taxon>Vertebrata</taxon>
        <taxon>Euteleostomi</taxon>
        <taxon>Actinopterygii</taxon>
        <taxon>Neopterygii</taxon>
        <taxon>Teleostei</taxon>
        <taxon>Neoteleostei</taxon>
        <taxon>Acanthomorphata</taxon>
        <taxon>Gobiaria</taxon>
        <taxon>Gobiiformes</taxon>
        <taxon>Gobioidei</taxon>
        <taxon>Gobiidae</taxon>
        <taxon>Gobionellinae</taxon>
        <taxon>Mugilogobius</taxon>
    </lineage>
</organism>
<dbReference type="InterPro" id="IPR011990">
    <property type="entry name" value="TPR-like_helical_dom_sf"/>
</dbReference>
<sequence length="345" mass="38650">MDLNLGSTQHVNEEELSWVSVCPKGLWRVQLKQIHKTISCHEAGMRQSPRLGSVCQVRVQLQTETGANQCVPVPDERKCSQSVDPPSEDKSLTRCLSTVLQVPLCEWTSLRMGEGQCDITEACLERMNSGDKWEILLSPLDPGSEADSDQSFNATVELGTFTPGKESWELSFEEKNDWVKLLKKRGTVWFRSGDVWGAADCYSRALKLLITLYGHVKAAKTMEEATESIQCSSERLFSSTKEYNSIKAELHSNLSLCQLKLKHPERAKASASKATELDPGAVKAWYRLGQACQMVNELEEAKRAFKKLLEIQPDSSAAIKALKDIAIKEKETNKELAHRLSKMFN</sequence>
<evidence type="ECO:0000313" key="3">
    <source>
        <dbReference type="Proteomes" id="UP001460270"/>
    </source>
</evidence>
<dbReference type="InterPro" id="IPR019734">
    <property type="entry name" value="TPR_rpt"/>
</dbReference>
<keyword evidence="1" id="KW-0802">TPR repeat</keyword>
<evidence type="ECO:0008006" key="4">
    <source>
        <dbReference type="Google" id="ProtNLM"/>
    </source>
</evidence>
<keyword evidence="3" id="KW-1185">Reference proteome</keyword>
<dbReference type="PROSITE" id="PS50005">
    <property type="entry name" value="TPR"/>
    <property type="match status" value="1"/>
</dbReference>
<proteinExistence type="predicted"/>
<dbReference type="Gene3D" id="1.25.40.10">
    <property type="entry name" value="Tetratricopeptide repeat domain"/>
    <property type="match status" value="1"/>
</dbReference>
<dbReference type="SMART" id="SM00028">
    <property type="entry name" value="TPR"/>
    <property type="match status" value="3"/>
</dbReference>
<dbReference type="Proteomes" id="UP001460270">
    <property type="component" value="Unassembled WGS sequence"/>
</dbReference>
<protein>
    <recommendedName>
        <fullName evidence="4">FK506-binding protein-like</fullName>
    </recommendedName>
</protein>
<name>A0AAW0N536_9GOBI</name>
<dbReference type="EMBL" id="JBBPFD010000020">
    <property type="protein sequence ID" value="KAK7884269.1"/>
    <property type="molecule type" value="Genomic_DNA"/>
</dbReference>
<comment type="caution">
    <text evidence="2">The sequence shown here is derived from an EMBL/GenBank/DDBJ whole genome shotgun (WGS) entry which is preliminary data.</text>
</comment>
<dbReference type="AlphaFoldDB" id="A0AAW0N536"/>
<dbReference type="PANTHER" id="PTHR46512:SF10">
    <property type="entry name" value="FK506-BINDING PROTEIN-LIKE"/>
    <property type="match status" value="1"/>
</dbReference>
<feature type="repeat" description="TPR" evidence="1">
    <location>
        <begin position="282"/>
        <end position="315"/>
    </location>
</feature>
<dbReference type="SUPFAM" id="SSF48452">
    <property type="entry name" value="TPR-like"/>
    <property type="match status" value="1"/>
</dbReference>
<gene>
    <name evidence="2" type="ORF">WMY93_027392</name>
</gene>
<evidence type="ECO:0000313" key="2">
    <source>
        <dbReference type="EMBL" id="KAK7884269.1"/>
    </source>
</evidence>
<dbReference type="PANTHER" id="PTHR46512">
    <property type="entry name" value="PEPTIDYLPROLYL ISOMERASE"/>
    <property type="match status" value="1"/>
</dbReference>
<accession>A0AAW0N536</accession>
<reference evidence="3" key="1">
    <citation type="submission" date="2024-04" db="EMBL/GenBank/DDBJ databases">
        <title>Salinicola lusitanus LLJ914,a marine bacterium isolated from the Okinawa Trough.</title>
        <authorList>
            <person name="Li J."/>
        </authorList>
    </citation>
    <scope>NUCLEOTIDE SEQUENCE [LARGE SCALE GENOMIC DNA]</scope>
</reference>
<dbReference type="Pfam" id="PF14559">
    <property type="entry name" value="TPR_19"/>
    <property type="match status" value="1"/>
</dbReference>
<dbReference type="InterPro" id="IPR050754">
    <property type="entry name" value="FKBP4/5/8-like"/>
</dbReference>
<evidence type="ECO:0000256" key="1">
    <source>
        <dbReference type="PROSITE-ProRule" id="PRU00339"/>
    </source>
</evidence>